<dbReference type="Gene3D" id="3.30.1870.10">
    <property type="entry name" value="EreA-like, domain 2"/>
    <property type="match status" value="1"/>
</dbReference>
<dbReference type="Gene3D" id="1.20.1440.30">
    <property type="entry name" value="Biosynthetic Protein domain"/>
    <property type="match status" value="1"/>
</dbReference>
<dbReference type="RefSeq" id="WP_127149084.1">
    <property type="nucleotide sequence ID" value="NZ_CP029042.1"/>
</dbReference>
<evidence type="ECO:0000313" key="2">
    <source>
        <dbReference type="Proteomes" id="UP000275579"/>
    </source>
</evidence>
<dbReference type="PANTHER" id="PTHR31299">
    <property type="entry name" value="ESTERASE, PUTATIVE (AFU_ORTHOLOGUE AFUA_1G05850)-RELATED"/>
    <property type="match status" value="1"/>
</dbReference>
<protein>
    <submittedName>
        <fullName evidence="1">Erythromycin esterase</fullName>
    </submittedName>
</protein>
<name>A0A3Q9K221_9ACTN</name>
<proteinExistence type="predicted"/>
<sequence length="442" mass="48451">MTTNTSTASIRLSDEAVMPLRTLDPTGPLDDLEWLDQAIGDARVVAIGESAHYNGEFFQLRHRLLRYLVERHGFGAYAMESGFVEGQLIDHWVRGGEGRLGQVMANGTTSLMGLWTQMRTHVEWMRQHHRTASHSVGFYGIDMPGSMVSLLPGLDAVSAYLADADPEFRIDPRIRETAAVFAAMSAFSAPAAIPAYGNVADECRDALTAGLADLMARMTSRRLDYLRLTTADAYERALRALNITVTLDAMFRELSRGNPQGMMLNREATIADTVEWILRREDRIVLAAHNGHVQRWPTTLPGMPPSTTMGMHLADRLGKDYLVIGTTSANGQTLNTAPDFYTGKLFTELEPAPRSGSLDALMAASHDGPFATDLRRLSPADATTVRAVSQQRFGTFYSGLSPLEAFDVIVHLPHVTPAGADQAALAHAPREVQEAFSQWKPA</sequence>
<dbReference type="InterPro" id="IPR052036">
    <property type="entry name" value="Hydrolase/PRTase-associated"/>
</dbReference>
<dbReference type="EMBL" id="CP029042">
    <property type="protein sequence ID" value="AZS69854.1"/>
    <property type="molecule type" value="Genomic_DNA"/>
</dbReference>
<evidence type="ECO:0000313" key="1">
    <source>
        <dbReference type="EMBL" id="AZS69854.1"/>
    </source>
</evidence>
<dbReference type="InterPro" id="IPR014622">
    <property type="entry name" value="UCP036794_erythomycin"/>
</dbReference>
<dbReference type="PIRSF" id="PIRSF036794">
    <property type="entry name" value="UCP_erythr_ester"/>
    <property type="match status" value="1"/>
</dbReference>
<dbReference type="Pfam" id="PF05139">
    <property type="entry name" value="Erythro_esteras"/>
    <property type="match status" value="1"/>
</dbReference>
<dbReference type="Gene3D" id="3.40.1660.10">
    <property type="entry name" value="EreA-like (biosynthetic domain)"/>
    <property type="match status" value="1"/>
</dbReference>
<dbReference type="CDD" id="cd14728">
    <property type="entry name" value="Ere-like"/>
    <property type="match status" value="1"/>
</dbReference>
<accession>A0A3Q9K221</accession>
<dbReference type="PANTHER" id="PTHR31299:SF0">
    <property type="entry name" value="ESTERASE, PUTATIVE (AFU_ORTHOLOGUE AFUA_1G05850)-RELATED"/>
    <property type="match status" value="1"/>
</dbReference>
<reference evidence="1 2" key="1">
    <citation type="submission" date="2018-04" db="EMBL/GenBank/DDBJ databases">
        <title>Complete genome sequences of Streptomyces lydicus strain WYEC and characterization of antagonistic properties of biological control agents.</title>
        <authorList>
            <person name="Mariita R.M."/>
            <person name="Sello J.K."/>
        </authorList>
    </citation>
    <scope>NUCLEOTIDE SEQUENCE [LARGE SCALE GENOMIC DNA]</scope>
    <source>
        <strain evidence="1 2">WYEC 108</strain>
    </source>
</reference>
<organism evidence="1 2">
    <name type="scientific">Streptomyces lydicus</name>
    <dbReference type="NCBI Taxonomy" id="47763"/>
    <lineage>
        <taxon>Bacteria</taxon>
        <taxon>Bacillati</taxon>
        <taxon>Actinomycetota</taxon>
        <taxon>Actinomycetes</taxon>
        <taxon>Kitasatosporales</taxon>
        <taxon>Streptomycetaceae</taxon>
        <taxon>Streptomyces</taxon>
    </lineage>
</organism>
<dbReference type="AlphaFoldDB" id="A0A3Q9K221"/>
<dbReference type="Proteomes" id="UP000275579">
    <property type="component" value="Chromosome"/>
</dbReference>
<dbReference type="SUPFAM" id="SSF159501">
    <property type="entry name" value="EreA/ChaN-like"/>
    <property type="match status" value="1"/>
</dbReference>
<dbReference type="GO" id="GO:0046677">
    <property type="term" value="P:response to antibiotic"/>
    <property type="evidence" value="ECO:0007669"/>
    <property type="project" value="InterPro"/>
</dbReference>
<dbReference type="InterPro" id="IPR007815">
    <property type="entry name" value="Emycin_Estase"/>
</dbReference>
<gene>
    <name evidence="1" type="ORF">DDE74_01745</name>
</gene>